<name>A0ABQ2GL55_9DEIO</name>
<comment type="caution">
    <text evidence="1">The sequence shown here is derived from an EMBL/GenBank/DDBJ whole genome shotgun (WGS) entry which is preliminary data.</text>
</comment>
<accession>A0ABQ2GL55</accession>
<dbReference type="EMBL" id="BMOM01000004">
    <property type="protein sequence ID" value="GGM01317.1"/>
    <property type="molecule type" value="Genomic_DNA"/>
</dbReference>
<protein>
    <recommendedName>
        <fullName evidence="3">Lipoprotein</fullName>
    </recommendedName>
</protein>
<dbReference type="Gene3D" id="2.40.360.20">
    <property type="match status" value="1"/>
</dbReference>
<sequence>MARVTLEHMRGFSQVSGVGRAAVGVWAVLALGSCAPRTSGPAPTVQASTPVSAVSFYPHEPGLGWSYLLEGEPTTTTPYVLRTLGPTIYAGQNADALQLTGRGADQTWYRTFSAAGVQLLGLRKPGVNVRLDPPWLEYPAETGWKVGLNWRGQSGVTISGDDGKVQAQGTLNYSYTVQERRPVDTPAGKFDVWVVTRQVSDTVGGLFPATQQLWFTPYVGEVRTPEGLLLVRRNFTTPGGR</sequence>
<evidence type="ECO:0000313" key="2">
    <source>
        <dbReference type="Proteomes" id="UP000661918"/>
    </source>
</evidence>
<evidence type="ECO:0008006" key="3">
    <source>
        <dbReference type="Google" id="ProtNLM"/>
    </source>
</evidence>
<gene>
    <name evidence="1" type="ORF">GCM10010841_07390</name>
</gene>
<dbReference type="Proteomes" id="UP000661918">
    <property type="component" value="Unassembled WGS sequence"/>
</dbReference>
<dbReference type="PROSITE" id="PS51257">
    <property type="entry name" value="PROKAR_LIPOPROTEIN"/>
    <property type="match status" value="1"/>
</dbReference>
<evidence type="ECO:0000313" key="1">
    <source>
        <dbReference type="EMBL" id="GGM01317.1"/>
    </source>
</evidence>
<organism evidence="1 2">
    <name type="scientific">Deinococcus aerophilus</name>
    <dbReference type="NCBI Taxonomy" id="522488"/>
    <lineage>
        <taxon>Bacteria</taxon>
        <taxon>Thermotogati</taxon>
        <taxon>Deinococcota</taxon>
        <taxon>Deinococci</taxon>
        <taxon>Deinococcales</taxon>
        <taxon>Deinococcaceae</taxon>
        <taxon>Deinococcus</taxon>
    </lineage>
</organism>
<proteinExistence type="predicted"/>
<reference evidence="2" key="1">
    <citation type="journal article" date="2019" name="Int. J. Syst. Evol. Microbiol.">
        <title>The Global Catalogue of Microorganisms (GCM) 10K type strain sequencing project: providing services to taxonomists for standard genome sequencing and annotation.</title>
        <authorList>
            <consortium name="The Broad Institute Genomics Platform"/>
            <consortium name="The Broad Institute Genome Sequencing Center for Infectious Disease"/>
            <person name="Wu L."/>
            <person name="Ma J."/>
        </authorList>
    </citation>
    <scope>NUCLEOTIDE SEQUENCE [LARGE SCALE GENOMIC DNA]</scope>
    <source>
        <strain evidence="2">JCM 15443</strain>
    </source>
</reference>
<keyword evidence="2" id="KW-1185">Reference proteome</keyword>